<dbReference type="Proteomes" id="UP000294588">
    <property type="component" value="Unassembled WGS sequence"/>
</dbReference>
<gene>
    <name evidence="1" type="ORF">E0946_01020</name>
</gene>
<evidence type="ECO:0000313" key="1">
    <source>
        <dbReference type="EMBL" id="TDF74697.1"/>
    </source>
</evidence>
<proteinExistence type="predicted"/>
<reference evidence="1" key="1">
    <citation type="submission" date="2019-03" db="EMBL/GenBank/DDBJ databases">
        <title>Candidatus Syntrophosphaera thermopropionivorans: a novel player in syntrophic propionate oxidation during anaerobic digestion.</title>
        <authorList>
            <person name="Dyksma S."/>
        </authorList>
    </citation>
    <scope>NUCLEOTIDE SEQUENCE</scope>
    <source>
        <strain evidence="1">W5</strain>
    </source>
</reference>
<dbReference type="EMBL" id="SMOG01000001">
    <property type="protein sequence ID" value="TDF74697.1"/>
    <property type="molecule type" value="Genomic_DNA"/>
</dbReference>
<evidence type="ECO:0000313" key="2">
    <source>
        <dbReference type="Proteomes" id="UP000294588"/>
    </source>
</evidence>
<keyword evidence="2" id="KW-1185">Reference proteome</keyword>
<protein>
    <submittedName>
        <fullName evidence="1">T9SS type A sorting domain-containing protein</fullName>
    </submittedName>
</protein>
<sequence length="846" mass="92391">MKMKAHFQCFLIGLIVLAFIVLPISLIANNNKSTLSDRTQISVTIGAGNLVGRVPVDMSYRTSLFETIYLATEMNAAGTITDIMFYNNFESNLTDKPTQIWLGETLSENLTNGWIPASQLTQVFADNVDYPSGINTITIHLTNPYNYRGGNLVMLVYRPWEEDFYWMNQDLFACQINGDNRSLVTYNNNTQISPDNPPTTGVIGLFPKTTFLINVDGMGSLSGNVSSSGIPLEGARVQIEDSPLYRITGANGNYSFPYIQPGTYTITASKLGYNPQSHTVTILAGQSATQNFALTGIPEVTVEGRVVGSDAPNVGIANATVSFTGYADYTTVTDAQGYFIFYSVYANQTYDYTIAAPGYQIYTGQAVVGSSNLDMGEIVLSEMAYSPINVIATEINNGTAVQISWQEPLVPEEGWIHYDSGQNFNAFGTAGSANFEVAARFPADSLAAYAGGYLQAVKIWPAMGGNFVVHIWLGGNALGPGPMVLSQPIIPVLNTWNTVMLNTPILITGTEELWIGYLCDTTGFNPAYAGFDEGPAVNGFGNMILWQDQWTTLLAVNSYCDFNWNIQGYVGLTPPALSTYAPEINLNAFNDRSMIGFKVWRLLQGQANNEDFWVSLNEQPTTDLSIIDTAWNNLPDGTYLWAVKSVYTGGVMSDPAFSNSLTLITPVGTIAGFVRSTSNVPISGATVTCENVSVTTNTAGAYTMLVAAGIHSVTASHPNYQSQTQEGVLVQVGLTTTLNFFLQETAIQDDNIPVVRTELLGNTPNPFNPETIIYYNIKESTPLKINIYDMKGQLVKTLINEVKTPGHYKVVWDGKDNHNQPVSSGVFFYQMQCNNYSCTKKMLLLK</sequence>
<comment type="caution">
    <text evidence="1">The sequence shown here is derived from an EMBL/GenBank/DDBJ whole genome shotgun (WGS) entry which is preliminary data.</text>
</comment>
<accession>A0AC61QL40</accession>
<organism evidence="1 2">
    <name type="scientific">Candidatus Syntrophosphaera thermopropionivorans</name>
    <dbReference type="NCBI Taxonomy" id="2593015"/>
    <lineage>
        <taxon>Bacteria</taxon>
        <taxon>Pseudomonadati</taxon>
        <taxon>Candidatus Cloacimonadota</taxon>
        <taxon>Candidatus Cloacimonadia</taxon>
        <taxon>Candidatus Cloacimonadales</taxon>
        <taxon>Candidatus Cloacimonadaceae</taxon>
        <taxon>Candidatus Syntrophosphaera</taxon>
    </lineage>
</organism>
<name>A0AC61QL40_9BACT</name>